<dbReference type="PANTHER" id="PTHR12651:SF1">
    <property type="entry name" value="26S PROTEASOME NON-ATPASE REGULATORY SUBUNIT 9"/>
    <property type="match status" value="1"/>
</dbReference>
<dbReference type="GO" id="GO:0070682">
    <property type="term" value="P:proteasome regulatory particle assembly"/>
    <property type="evidence" value="ECO:0007669"/>
    <property type="project" value="InterPro"/>
</dbReference>
<name>A0A7J6KW27_PEROL</name>
<comment type="caution">
    <text evidence="5">The sequence shown here is derived from an EMBL/GenBank/DDBJ whole genome shotgun (WGS) entry which is preliminary data.</text>
</comment>
<dbReference type="InterPro" id="IPR041489">
    <property type="entry name" value="PDZ_6"/>
</dbReference>
<evidence type="ECO:0000259" key="4">
    <source>
        <dbReference type="PROSITE" id="PS50106"/>
    </source>
</evidence>
<feature type="region of interest" description="Disordered" evidence="3">
    <location>
        <begin position="103"/>
        <end position="123"/>
    </location>
</feature>
<dbReference type="Gene3D" id="2.30.42.10">
    <property type="match status" value="1"/>
</dbReference>
<dbReference type="AlphaFoldDB" id="A0A7J6KW27"/>
<evidence type="ECO:0000313" key="6">
    <source>
        <dbReference type="Proteomes" id="UP000572268"/>
    </source>
</evidence>
<dbReference type="SUPFAM" id="SSF50156">
    <property type="entry name" value="PDZ domain-like"/>
    <property type="match status" value="1"/>
</dbReference>
<gene>
    <name evidence="5" type="primary">PSMD9</name>
    <name evidence="5" type="ORF">FOL46_000723</name>
</gene>
<accession>A0A7J6KW27</accession>
<sequence length="423" mass="46461">MTSSEAASNLAIAEVERLMLRKDTIEKEIDQIWATLNSPACQQVGRDGSLLDSEGFPRSDIDHYLITSSRQRLTVLENDLKGVMNSLERGLENLHQIARDTGTITKGHQQQQQSRKAGDEADIAREPMSIPQDRVINSSYPPFACVSEVAPGSPAAEAGLLDGDRIVHFGGAKKLKDLPSRVQAAASSGSSLSVEIQRPGGDGFRSIELDLRPREWYSMVCRSRLVAAARGGPQEESAAPALPEGPNVVSLEDPTFLAETARSKLSAFTNREKARFHTEEEHKENSMTTGQVGASHPASLVQAVDSDIQVLPSLIEMRTVAARDNSSDRKVEDHRPPTTASAIRTTAALMRLQLKQERTLKGVCSCFNASSSFYNKESTQYSIQRLSDATRHAYNCRFYNKQRQLLASLGQQPTTRRLSNDPT</sequence>
<protein>
    <submittedName>
        <fullName evidence="5">26S proteasome non-ATPase regulatory subunit 9</fullName>
    </submittedName>
</protein>
<dbReference type="PROSITE" id="PS50106">
    <property type="entry name" value="PDZ"/>
    <property type="match status" value="1"/>
</dbReference>
<dbReference type="InterPro" id="IPR035269">
    <property type="entry name" value="PSMD9"/>
</dbReference>
<dbReference type="Pfam" id="PF18265">
    <property type="entry name" value="Nas2_N"/>
    <property type="match status" value="1"/>
</dbReference>
<evidence type="ECO:0000313" key="5">
    <source>
        <dbReference type="EMBL" id="KAF4650799.1"/>
    </source>
</evidence>
<dbReference type="InterPro" id="IPR036034">
    <property type="entry name" value="PDZ_sf"/>
</dbReference>
<keyword evidence="5" id="KW-0647">Proteasome</keyword>
<evidence type="ECO:0000256" key="3">
    <source>
        <dbReference type="SAM" id="MobiDB-lite"/>
    </source>
</evidence>
<feature type="domain" description="PDZ" evidence="4">
    <location>
        <begin position="146"/>
        <end position="200"/>
    </location>
</feature>
<comment type="similarity">
    <text evidence="1">Belongs to the proteasome subunit p27 family.</text>
</comment>
<dbReference type="Proteomes" id="UP000572268">
    <property type="component" value="Unassembled WGS sequence"/>
</dbReference>
<keyword evidence="2" id="KW-0143">Chaperone</keyword>
<reference evidence="5 6" key="1">
    <citation type="submission" date="2020-04" db="EMBL/GenBank/DDBJ databases">
        <title>Perkinsus olseni comparative genomics.</title>
        <authorList>
            <person name="Bogema D.R."/>
        </authorList>
    </citation>
    <scope>NUCLEOTIDE SEQUENCE [LARGE SCALE GENOMIC DNA]</scope>
    <source>
        <strain evidence="5">ATCC PRA-31</strain>
    </source>
</reference>
<dbReference type="EMBL" id="JABANN010001170">
    <property type="protein sequence ID" value="KAF4650799.1"/>
    <property type="molecule type" value="Genomic_DNA"/>
</dbReference>
<dbReference type="PANTHER" id="PTHR12651">
    <property type="entry name" value="26S PROTEASOME NON-ATPASE REGULATORY SUBUNIT 9"/>
    <property type="match status" value="1"/>
</dbReference>
<dbReference type="InterPro" id="IPR001478">
    <property type="entry name" value="PDZ"/>
</dbReference>
<dbReference type="GO" id="GO:0005634">
    <property type="term" value="C:nucleus"/>
    <property type="evidence" value="ECO:0007669"/>
    <property type="project" value="TreeGrafter"/>
</dbReference>
<evidence type="ECO:0000256" key="2">
    <source>
        <dbReference type="ARBA" id="ARBA00023186"/>
    </source>
</evidence>
<feature type="compositionally biased region" description="Polar residues" evidence="3">
    <location>
        <begin position="103"/>
        <end position="115"/>
    </location>
</feature>
<dbReference type="Gene3D" id="6.10.140.1710">
    <property type="match status" value="1"/>
</dbReference>
<evidence type="ECO:0000256" key="1">
    <source>
        <dbReference type="ARBA" id="ARBA00005256"/>
    </source>
</evidence>
<proteinExistence type="inferred from homology"/>
<dbReference type="Pfam" id="PF17820">
    <property type="entry name" value="PDZ_6"/>
    <property type="match status" value="1"/>
</dbReference>
<dbReference type="GO" id="GO:0005737">
    <property type="term" value="C:cytoplasm"/>
    <property type="evidence" value="ECO:0007669"/>
    <property type="project" value="TreeGrafter"/>
</dbReference>
<dbReference type="InterPro" id="IPR040815">
    <property type="entry name" value="Nas2_N"/>
</dbReference>
<dbReference type="GO" id="GO:0000502">
    <property type="term" value="C:proteasome complex"/>
    <property type="evidence" value="ECO:0007669"/>
    <property type="project" value="UniProtKB-KW"/>
</dbReference>
<organism evidence="5 6">
    <name type="scientific">Perkinsus olseni</name>
    <name type="common">Perkinsus atlanticus</name>
    <dbReference type="NCBI Taxonomy" id="32597"/>
    <lineage>
        <taxon>Eukaryota</taxon>
        <taxon>Sar</taxon>
        <taxon>Alveolata</taxon>
        <taxon>Perkinsozoa</taxon>
        <taxon>Perkinsea</taxon>
        <taxon>Perkinsida</taxon>
        <taxon>Perkinsidae</taxon>
        <taxon>Perkinsus</taxon>
    </lineage>
</organism>
<dbReference type="SMART" id="SM00228">
    <property type="entry name" value="PDZ"/>
    <property type="match status" value="1"/>
</dbReference>